<dbReference type="Proteomes" id="UP000190042">
    <property type="component" value="Unassembled WGS sequence"/>
</dbReference>
<comment type="subcellular location">
    <subcellularLocation>
        <location evidence="1">Cell inner membrane</location>
        <topology evidence="1">Multi-pass membrane protein</topology>
    </subcellularLocation>
</comment>
<dbReference type="Pfam" id="PF04290">
    <property type="entry name" value="DctQ"/>
    <property type="match status" value="1"/>
</dbReference>
<evidence type="ECO:0000256" key="8">
    <source>
        <dbReference type="ARBA" id="ARBA00038436"/>
    </source>
</evidence>
<evidence type="ECO:0000256" key="7">
    <source>
        <dbReference type="ARBA" id="ARBA00023136"/>
    </source>
</evidence>
<evidence type="ECO:0000256" key="2">
    <source>
        <dbReference type="ARBA" id="ARBA00022448"/>
    </source>
</evidence>
<dbReference type="PANTHER" id="PTHR35011">
    <property type="entry name" value="2,3-DIKETO-L-GULONATE TRAP TRANSPORTER SMALL PERMEASE PROTEIN YIAM"/>
    <property type="match status" value="1"/>
</dbReference>
<dbReference type="GO" id="GO:0015740">
    <property type="term" value="P:C4-dicarboxylate transport"/>
    <property type="evidence" value="ECO:0007669"/>
    <property type="project" value="TreeGrafter"/>
</dbReference>
<keyword evidence="12" id="KW-1185">Reference proteome</keyword>
<evidence type="ECO:0000313" key="12">
    <source>
        <dbReference type="Proteomes" id="UP000190042"/>
    </source>
</evidence>
<keyword evidence="2" id="KW-0813">Transport</keyword>
<evidence type="ECO:0000256" key="4">
    <source>
        <dbReference type="ARBA" id="ARBA00022519"/>
    </source>
</evidence>
<reference evidence="12" key="1">
    <citation type="submission" date="2017-02" db="EMBL/GenBank/DDBJ databases">
        <authorList>
            <person name="Varghese N."/>
            <person name="Submissions S."/>
        </authorList>
    </citation>
    <scope>NUCLEOTIDE SEQUENCE [LARGE SCALE GENOMIC DNA]</scope>
    <source>
        <strain evidence="12">DSM 23966</strain>
    </source>
</reference>
<proteinExistence type="inferred from homology"/>
<dbReference type="GO" id="GO:0022857">
    <property type="term" value="F:transmembrane transporter activity"/>
    <property type="evidence" value="ECO:0007669"/>
    <property type="project" value="TreeGrafter"/>
</dbReference>
<feature type="transmembrane region" description="Helical" evidence="9">
    <location>
        <begin position="20"/>
        <end position="44"/>
    </location>
</feature>
<dbReference type="GO" id="GO:0005886">
    <property type="term" value="C:plasma membrane"/>
    <property type="evidence" value="ECO:0007669"/>
    <property type="project" value="UniProtKB-SubCell"/>
</dbReference>
<feature type="domain" description="Tripartite ATP-independent periplasmic transporters DctQ component" evidence="10">
    <location>
        <begin position="32"/>
        <end position="152"/>
    </location>
</feature>
<gene>
    <name evidence="11" type="ORF">SAMN04244570_1481</name>
</gene>
<name>A0A1T4XZ41_9BACL</name>
<evidence type="ECO:0000259" key="10">
    <source>
        <dbReference type="Pfam" id="PF04290"/>
    </source>
</evidence>
<keyword evidence="7 9" id="KW-0472">Membrane</keyword>
<keyword evidence="4" id="KW-0997">Cell inner membrane</keyword>
<feature type="transmembrane region" description="Helical" evidence="9">
    <location>
        <begin position="95"/>
        <end position="117"/>
    </location>
</feature>
<comment type="similarity">
    <text evidence="8">Belongs to the TRAP transporter small permease family.</text>
</comment>
<dbReference type="RefSeq" id="WP_078817130.1">
    <property type="nucleotide sequence ID" value="NZ_FUYJ01000002.1"/>
</dbReference>
<keyword evidence="3" id="KW-1003">Cell membrane</keyword>
<organism evidence="11 12">
    <name type="scientific">Sporosarcina newyorkensis</name>
    <dbReference type="NCBI Taxonomy" id="759851"/>
    <lineage>
        <taxon>Bacteria</taxon>
        <taxon>Bacillati</taxon>
        <taxon>Bacillota</taxon>
        <taxon>Bacilli</taxon>
        <taxon>Bacillales</taxon>
        <taxon>Caryophanaceae</taxon>
        <taxon>Sporosarcina</taxon>
    </lineage>
</organism>
<dbReference type="EMBL" id="FUYJ01000002">
    <property type="protein sequence ID" value="SKA94832.1"/>
    <property type="molecule type" value="Genomic_DNA"/>
</dbReference>
<dbReference type="InterPro" id="IPR007387">
    <property type="entry name" value="TRAP_DctQ"/>
</dbReference>
<evidence type="ECO:0000256" key="1">
    <source>
        <dbReference type="ARBA" id="ARBA00004429"/>
    </source>
</evidence>
<protein>
    <submittedName>
        <fullName evidence="11">TRAP-type C4-dicarboxylate transport system, small permease component</fullName>
    </submittedName>
</protein>
<sequence length="165" mass="18443">MDNNKLLDHILRFDKKFAIFIKSLCILLLSAIVVIISISIFTRFIMFTPLNFSDSLATYLLVWLSFLGMGLAFREGEHISVDMFVNKLKGKGKKTVLIVSDVLISVFLIVIICNGVIFAMNGSESYDHIVFGMSMTIPYLSVAIGSLYALIQLNLITLVKVLEVD</sequence>
<dbReference type="AlphaFoldDB" id="A0A1T4XZ41"/>
<accession>A0A1T4XZ41</accession>
<keyword evidence="5 9" id="KW-0812">Transmembrane</keyword>
<evidence type="ECO:0000256" key="9">
    <source>
        <dbReference type="SAM" id="Phobius"/>
    </source>
</evidence>
<dbReference type="InterPro" id="IPR055348">
    <property type="entry name" value="DctQ"/>
</dbReference>
<feature type="transmembrane region" description="Helical" evidence="9">
    <location>
        <begin position="56"/>
        <end position="74"/>
    </location>
</feature>
<feature type="transmembrane region" description="Helical" evidence="9">
    <location>
        <begin position="129"/>
        <end position="151"/>
    </location>
</feature>
<evidence type="ECO:0000256" key="6">
    <source>
        <dbReference type="ARBA" id="ARBA00022989"/>
    </source>
</evidence>
<keyword evidence="6 9" id="KW-1133">Transmembrane helix</keyword>
<evidence type="ECO:0000313" key="11">
    <source>
        <dbReference type="EMBL" id="SKA94832.1"/>
    </source>
</evidence>
<evidence type="ECO:0000256" key="3">
    <source>
        <dbReference type="ARBA" id="ARBA00022475"/>
    </source>
</evidence>
<dbReference type="PANTHER" id="PTHR35011:SF2">
    <property type="entry name" value="2,3-DIKETO-L-GULONATE TRAP TRANSPORTER SMALL PERMEASE PROTEIN YIAM"/>
    <property type="match status" value="1"/>
</dbReference>
<evidence type="ECO:0000256" key="5">
    <source>
        <dbReference type="ARBA" id="ARBA00022692"/>
    </source>
</evidence>